<comment type="caution">
    <text evidence="13">The sequence shown here is derived from an EMBL/GenBank/DDBJ whole genome shotgun (WGS) entry which is preliminary data.</text>
</comment>
<dbReference type="PANTHER" id="PTHR47549">
    <property type="entry name" value="GOLGI APPARATUS MEMBRANE PROTEIN TVP38-RELATED"/>
    <property type="match status" value="1"/>
</dbReference>
<evidence type="ECO:0000256" key="5">
    <source>
        <dbReference type="ARBA" id="ARBA00020673"/>
    </source>
</evidence>
<feature type="transmembrane region" description="Helical" evidence="11">
    <location>
        <begin position="127"/>
        <end position="151"/>
    </location>
</feature>
<dbReference type="GO" id="GO:0000022">
    <property type="term" value="P:mitotic spindle elongation"/>
    <property type="evidence" value="ECO:0007669"/>
    <property type="project" value="TreeGrafter"/>
</dbReference>
<evidence type="ECO:0000259" key="12">
    <source>
        <dbReference type="Pfam" id="PF09335"/>
    </source>
</evidence>
<organism evidence="13 14">
    <name type="scientific">Mucor plumbeus</name>
    <dbReference type="NCBI Taxonomy" id="97098"/>
    <lineage>
        <taxon>Eukaryota</taxon>
        <taxon>Fungi</taxon>
        <taxon>Fungi incertae sedis</taxon>
        <taxon>Mucoromycota</taxon>
        <taxon>Mucoromycotina</taxon>
        <taxon>Mucoromycetes</taxon>
        <taxon>Mucorales</taxon>
        <taxon>Mucorineae</taxon>
        <taxon>Mucoraceae</taxon>
        <taxon>Mucor</taxon>
    </lineage>
</organism>
<keyword evidence="7 11" id="KW-1133">Transmembrane helix</keyword>
<dbReference type="EMBL" id="JAEPRC010000830">
    <property type="protein sequence ID" value="KAG2191401.1"/>
    <property type="molecule type" value="Genomic_DNA"/>
</dbReference>
<evidence type="ECO:0000256" key="11">
    <source>
        <dbReference type="SAM" id="Phobius"/>
    </source>
</evidence>
<evidence type="ECO:0000256" key="10">
    <source>
        <dbReference type="SAM" id="MobiDB-lite"/>
    </source>
</evidence>
<dbReference type="AlphaFoldDB" id="A0A8H7QH66"/>
<feature type="transmembrane region" description="Helical" evidence="11">
    <location>
        <begin position="157"/>
        <end position="180"/>
    </location>
</feature>
<feature type="transmembrane region" description="Helical" evidence="11">
    <location>
        <begin position="240"/>
        <end position="260"/>
    </location>
</feature>
<keyword evidence="14" id="KW-1185">Reference proteome</keyword>
<dbReference type="OrthoDB" id="166803at2759"/>
<accession>A0A8H7QH66</accession>
<gene>
    <name evidence="13" type="ORF">INT46_007848</name>
</gene>
<evidence type="ECO:0000256" key="1">
    <source>
        <dbReference type="ARBA" id="ARBA00002978"/>
    </source>
</evidence>
<evidence type="ECO:0000256" key="8">
    <source>
        <dbReference type="ARBA" id="ARBA00023034"/>
    </source>
</evidence>
<keyword evidence="8" id="KW-0333">Golgi apparatus</keyword>
<comment type="subcellular location">
    <subcellularLocation>
        <location evidence="2">Golgi apparatus membrane</location>
        <topology evidence="2">Multi-pass membrane protein</topology>
    </subcellularLocation>
</comment>
<evidence type="ECO:0000256" key="9">
    <source>
        <dbReference type="ARBA" id="ARBA00023136"/>
    </source>
</evidence>
<proteinExistence type="inferred from homology"/>
<feature type="transmembrane region" description="Helical" evidence="11">
    <location>
        <begin position="215"/>
        <end position="234"/>
    </location>
</feature>
<evidence type="ECO:0000256" key="4">
    <source>
        <dbReference type="ARBA" id="ARBA00013533"/>
    </source>
</evidence>
<dbReference type="GO" id="GO:0000139">
    <property type="term" value="C:Golgi membrane"/>
    <property type="evidence" value="ECO:0007669"/>
    <property type="project" value="UniProtKB-SubCell"/>
</dbReference>
<keyword evidence="9 11" id="KW-0472">Membrane</keyword>
<comment type="similarity">
    <text evidence="3">Belongs to the TVP38/TMEM64 family.</text>
</comment>
<dbReference type="PANTHER" id="PTHR47549:SF3">
    <property type="entry name" value="GOLGI APPARATUS MEMBRANE PROTEIN TVP38"/>
    <property type="match status" value="1"/>
</dbReference>
<protein>
    <recommendedName>
        <fullName evidence="4">Golgi apparatus membrane protein TVP38</fullName>
    </recommendedName>
    <alternativeName>
        <fullName evidence="5">Golgi apparatus membrane protein tvp38</fullName>
    </alternativeName>
</protein>
<evidence type="ECO:0000313" key="14">
    <source>
        <dbReference type="Proteomes" id="UP000650833"/>
    </source>
</evidence>
<dbReference type="InterPro" id="IPR032816">
    <property type="entry name" value="VTT_dom"/>
</dbReference>
<dbReference type="GO" id="GO:0016192">
    <property type="term" value="P:vesicle-mediated transport"/>
    <property type="evidence" value="ECO:0007669"/>
    <property type="project" value="TreeGrafter"/>
</dbReference>
<feature type="transmembrane region" description="Helical" evidence="11">
    <location>
        <begin position="87"/>
        <end position="107"/>
    </location>
</feature>
<keyword evidence="6 11" id="KW-0812">Transmembrane</keyword>
<dbReference type="Pfam" id="PF09335">
    <property type="entry name" value="VTT_dom"/>
    <property type="match status" value="1"/>
</dbReference>
<dbReference type="Proteomes" id="UP000650833">
    <property type="component" value="Unassembled WGS sequence"/>
</dbReference>
<feature type="domain" description="VTT" evidence="12">
    <location>
        <begin position="150"/>
        <end position="262"/>
    </location>
</feature>
<evidence type="ECO:0000256" key="7">
    <source>
        <dbReference type="ARBA" id="ARBA00022989"/>
    </source>
</evidence>
<comment type="function">
    <text evidence="1">Golgi membrane protein involved in vesicular trafficking and spindle migration.</text>
</comment>
<feature type="region of interest" description="Disordered" evidence="10">
    <location>
        <begin position="373"/>
        <end position="404"/>
    </location>
</feature>
<evidence type="ECO:0000256" key="6">
    <source>
        <dbReference type="ARBA" id="ARBA00022692"/>
    </source>
</evidence>
<sequence length="404" mass="45611">MTSTSGIDTMTTTLDTSDEIYDNTTINLSDLAQQESLLLQEQQHEPTTAVNADIELYPEQQYRQPSRLAQISQQLTKRKIKAFIYNWRWYLLFAVFLGFFTIFMIAYRRQFFEALETLSNKLSDMGYSGYILMSVLIFSSAFPPILGYGTYLTLSGFTFGFSIGFPISYLSALTGAIVCFQLSRTFLKARVARTLSKYPNLEAVVKAVEKKGFKLFLLIRFSPYPFNLLNVFFAATNISLFQFAAGTAISLLKIALHVYIGANLTSFAKHVLGEDGDLSEVEQRVMKIRFAAAIFFSLLAFVVMAYLYRVAKAAVAETTNADEEQMSFLNHHDEEEGFLDAVNEEDEVEEEHILNNSNSPVVVDEPRDSVSLDAWDAWGDDSDNDDDHQQHVQPIKKTAIGKDD</sequence>
<reference evidence="13" key="1">
    <citation type="submission" date="2020-12" db="EMBL/GenBank/DDBJ databases">
        <title>Metabolic potential, ecology and presence of endohyphal bacteria is reflected in genomic diversity of Mucoromycotina.</title>
        <authorList>
            <person name="Muszewska A."/>
            <person name="Okrasinska A."/>
            <person name="Steczkiewicz K."/>
            <person name="Drgas O."/>
            <person name="Orlowska M."/>
            <person name="Perlinska-Lenart U."/>
            <person name="Aleksandrzak-Piekarczyk T."/>
            <person name="Szatraj K."/>
            <person name="Zielenkiewicz U."/>
            <person name="Pilsyk S."/>
            <person name="Malc E."/>
            <person name="Mieczkowski P."/>
            <person name="Kruszewska J.S."/>
            <person name="Biernat P."/>
            <person name="Pawlowska J."/>
        </authorList>
    </citation>
    <scope>NUCLEOTIDE SEQUENCE</scope>
    <source>
        <strain evidence="13">CBS 226.32</strain>
    </source>
</reference>
<evidence type="ECO:0000256" key="2">
    <source>
        <dbReference type="ARBA" id="ARBA00004653"/>
    </source>
</evidence>
<evidence type="ECO:0000313" key="13">
    <source>
        <dbReference type="EMBL" id="KAG2191401.1"/>
    </source>
</evidence>
<evidence type="ECO:0000256" key="3">
    <source>
        <dbReference type="ARBA" id="ARBA00008640"/>
    </source>
</evidence>
<feature type="transmembrane region" description="Helical" evidence="11">
    <location>
        <begin position="288"/>
        <end position="308"/>
    </location>
</feature>
<dbReference type="InterPro" id="IPR051076">
    <property type="entry name" value="Golgi_membrane_TVP38/TMEM64"/>
</dbReference>
<name>A0A8H7QH66_9FUNG</name>